<evidence type="ECO:0000313" key="1">
    <source>
        <dbReference type="EMBL" id="KAI3667174.1"/>
    </source>
</evidence>
<comment type="caution">
    <text evidence="1">The sequence shown here is derived from an EMBL/GenBank/DDBJ whole genome shotgun (WGS) entry which is preliminary data.</text>
</comment>
<accession>A0ACB8XHP0</accession>
<gene>
    <name evidence="1" type="ORF">L6452_42223</name>
</gene>
<organism evidence="1 2">
    <name type="scientific">Arctium lappa</name>
    <name type="common">Greater burdock</name>
    <name type="synonym">Lappa major</name>
    <dbReference type="NCBI Taxonomy" id="4217"/>
    <lineage>
        <taxon>Eukaryota</taxon>
        <taxon>Viridiplantae</taxon>
        <taxon>Streptophyta</taxon>
        <taxon>Embryophyta</taxon>
        <taxon>Tracheophyta</taxon>
        <taxon>Spermatophyta</taxon>
        <taxon>Magnoliopsida</taxon>
        <taxon>eudicotyledons</taxon>
        <taxon>Gunneridae</taxon>
        <taxon>Pentapetalae</taxon>
        <taxon>asterids</taxon>
        <taxon>campanulids</taxon>
        <taxon>Asterales</taxon>
        <taxon>Asteraceae</taxon>
        <taxon>Carduoideae</taxon>
        <taxon>Cardueae</taxon>
        <taxon>Arctiinae</taxon>
        <taxon>Arctium</taxon>
    </lineage>
</organism>
<keyword evidence="2" id="KW-1185">Reference proteome</keyword>
<evidence type="ECO:0000313" key="2">
    <source>
        <dbReference type="Proteomes" id="UP001055879"/>
    </source>
</evidence>
<dbReference type="Proteomes" id="UP001055879">
    <property type="component" value="Linkage Group LG17"/>
</dbReference>
<sequence length="236" mass="26183">MSVNEVLVDELVGPAEQVAARGRGRGRGRTPRSATTQVEETNTGNRGKTETHVSCRARSVVILVDRERPLNKKALQLPCSPTKRRRHREVRSTARVRKEFSACKLSTYKGECDPVLAMKWVKEMALLFDTSKCAEGDKVIYALYMLRSEAVLWWDADIGGQGSSAAKAVVNTAEMTEKEKNRQVTERVGDKRKWDGAVSDARKGKVFKTESRGAVDLGISLVGSVVMCIGENVDWR</sequence>
<name>A0ACB8XHP0_ARCLA</name>
<proteinExistence type="predicted"/>
<dbReference type="EMBL" id="CM042063">
    <property type="protein sequence ID" value="KAI3667174.1"/>
    <property type="molecule type" value="Genomic_DNA"/>
</dbReference>
<protein>
    <submittedName>
        <fullName evidence="1">Uncharacterized protein</fullName>
    </submittedName>
</protein>
<reference evidence="2" key="1">
    <citation type="journal article" date="2022" name="Mol. Ecol. Resour.">
        <title>The genomes of chicory, endive, great burdock and yacon provide insights into Asteraceae palaeo-polyploidization history and plant inulin production.</title>
        <authorList>
            <person name="Fan W."/>
            <person name="Wang S."/>
            <person name="Wang H."/>
            <person name="Wang A."/>
            <person name="Jiang F."/>
            <person name="Liu H."/>
            <person name="Zhao H."/>
            <person name="Xu D."/>
            <person name="Zhang Y."/>
        </authorList>
    </citation>
    <scope>NUCLEOTIDE SEQUENCE [LARGE SCALE GENOMIC DNA]</scope>
    <source>
        <strain evidence="2">cv. Niubang</strain>
    </source>
</reference>
<reference evidence="1 2" key="2">
    <citation type="journal article" date="2022" name="Mol. Ecol. Resour.">
        <title>The genomes of chicory, endive, great burdock and yacon provide insights into Asteraceae paleo-polyploidization history and plant inulin production.</title>
        <authorList>
            <person name="Fan W."/>
            <person name="Wang S."/>
            <person name="Wang H."/>
            <person name="Wang A."/>
            <person name="Jiang F."/>
            <person name="Liu H."/>
            <person name="Zhao H."/>
            <person name="Xu D."/>
            <person name="Zhang Y."/>
        </authorList>
    </citation>
    <scope>NUCLEOTIDE SEQUENCE [LARGE SCALE GENOMIC DNA]</scope>
    <source>
        <strain evidence="2">cv. Niubang</strain>
    </source>
</reference>